<evidence type="ECO:0000313" key="2">
    <source>
        <dbReference type="EMBL" id="OTG18591.1"/>
    </source>
</evidence>
<dbReference type="EMBL" id="CM007897">
    <property type="protein sequence ID" value="OTG18591.1"/>
    <property type="molecule type" value="Genomic_DNA"/>
</dbReference>
<protein>
    <recommendedName>
        <fullName evidence="1">PB1-like domain-containing protein</fullName>
    </recommendedName>
</protein>
<dbReference type="InParanoid" id="A0A251U8H0"/>
<dbReference type="Pfam" id="PF26130">
    <property type="entry name" value="PB1-like"/>
    <property type="match status" value="1"/>
</dbReference>
<organism evidence="2 3">
    <name type="scientific">Helianthus annuus</name>
    <name type="common">Common sunflower</name>
    <dbReference type="NCBI Taxonomy" id="4232"/>
    <lineage>
        <taxon>Eukaryota</taxon>
        <taxon>Viridiplantae</taxon>
        <taxon>Streptophyta</taxon>
        <taxon>Embryophyta</taxon>
        <taxon>Tracheophyta</taxon>
        <taxon>Spermatophyta</taxon>
        <taxon>Magnoliopsida</taxon>
        <taxon>eudicotyledons</taxon>
        <taxon>Gunneridae</taxon>
        <taxon>Pentapetalae</taxon>
        <taxon>asterids</taxon>
        <taxon>campanulids</taxon>
        <taxon>Asterales</taxon>
        <taxon>Asteraceae</taxon>
        <taxon>Asteroideae</taxon>
        <taxon>Heliantheae alliance</taxon>
        <taxon>Heliantheae</taxon>
        <taxon>Helianthus</taxon>
    </lineage>
</organism>
<keyword evidence="3" id="KW-1185">Reference proteome</keyword>
<gene>
    <name evidence="2" type="ORF">HannXRQ_Chr08g0224731</name>
</gene>
<sequence>MVYDTLFTARLHHGGNFTHRPGRQYVNGKHDFIDHLDSDRFSVHELDLAMIMLGYEEGSIMFYHFLIPGESLDSGLRSLACDADVIELLKYVPEHRVVDFYTEHGNTNVNYNRLGVHIEEINEVGQSSGVQQEVGMVTNWFRVLKLGWHEVGQSSGTTGRRCIASRSTRSVAGLCGPSQWFLQL</sequence>
<evidence type="ECO:0000259" key="1">
    <source>
        <dbReference type="Pfam" id="PF26130"/>
    </source>
</evidence>
<dbReference type="InterPro" id="IPR058594">
    <property type="entry name" value="PB1-like_dom_pln"/>
</dbReference>
<reference evidence="3" key="1">
    <citation type="journal article" date="2017" name="Nature">
        <title>The sunflower genome provides insights into oil metabolism, flowering and Asterid evolution.</title>
        <authorList>
            <person name="Badouin H."/>
            <person name="Gouzy J."/>
            <person name="Grassa C.J."/>
            <person name="Murat F."/>
            <person name="Staton S.E."/>
            <person name="Cottret L."/>
            <person name="Lelandais-Briere C."/>
            <person name="Owens G.L."/>
            <person name="Carrere S."/>
            <person name="Mayjonade B."/>
            <person name="Legrand L."/>
            <person name="Gill N."/>
            <person name="Kane N.C."/>
            <person name="Bowers J.E."/>
            <person name="Hubner S."/>
            <person name="Bellec A."/>
            <person name="Berard A."/>
            <person name="Berges H."/>
            <person name="Blanchet N."/>
            <person name="Boniface M.C."/>
            <person name="Brunel D."/>
            <person name="Catrice O."/>
            <person name="Chaidir N."/>
            <person name="Claudel C."/>
            <person name="Donnadieu C."/>
            <person name="Faraut T."/>
            <person name="Fievet G."/>
            <person name="Helmstetter N."/>
            <person name="King M."/>
            <person name="Knapp S.J."/>
            <person name="Lai Z."/>
            <person name="Le Paslier M.C."/>
            <person name="Lippi Y."/>
            <person name="Lorenzon L."/>
            <person name="Mandel J.R."/>
            <person name="Marage G."/>
            <person name="Marchand G."/>
            <person name="Marquand E."/>
            <person name="Bret-Mestries E."/>
            <person name="Morien E."/>
            <person name="Nambeesan S."/>
            <person name="Nguyen T."/>
            <person name="Pegot-Espagnet P."/>
            <person name="Pouilly N."/>
            <person name="Raftis F."/>
            <person name="Sallet E."/>
            <person name="Schiex T."/>
            <person name="Thomas J."/>
            <person name="Vandecasteele C."/>
            <person name="Vares D."/>
            <person name="Vear F."/>
            <person name="Vautrin S."/>
            <person name="Crespi M."/>
            <person name="Mangin B."/>
            <person name="Burke J.M."/>
            <person name="Salse J."/>
            <person name="Munos S."/>
            <person name="Vincourt P."/>
            <person name="Rieseberg L.H."/>
            <person name="Langlade N.B."/>
        </authorList>
    </citation>
    <scope>NUCLEOTIDE SEQUENCE [LARGE SCALE GENOMIC DNA]</scope>
    <source>
        <strain evidence="3">cv. SF193</strain>
    </source>
</reference>
<dbReference type="AlphaFoldDB" id="A0A251U8H0"/>
<dbReference type="Proteomes" id="UP000215914">
    <property type="component" value="Chromosome 8"/>
</dbReference>
<proteinExistence type="predicted"/>
<feature type="domain" description="PB1-like" evidence="1">
    <location>
        <begin position="5"/>
        <end position="104"/>
    </location>
</feature>
<evidence type="ECO:0000313" key="3">
    <source>
        <dbReference type="Proteomes" id="UP000215914"/>
    </source>
</evidence>
<accession>A0A251U8H0</accession>
<name>A0A251U8H0_HELAN</name>